<dbReference type="EMBL" id="MWWT01000009">
    <property type="protein sequence ID" value="OZG53110.1"/>
    <property type="molecule type" value="Genomic_DNA"/>
</dbReference>
<dbReference type="RefSeq" id="WP_148140290.1">
    <property type="nucleotide sequence ID" value="NZ_JBHLWS010000001.1"/>
</dbReference>
<evidence type="ECO:0000313" key="2">
    <source>
        <dbReference type="Proteomes" id="UP000243657"/>
    </source>
</evidence>
<comment type="caution">
    <text evidence="1">The sequence shown here is derived from an EMBL/GenBank/DDBJ whole genome shotgun (WGS) entry which is preliminary data.</text>
</comment>
<evidence type="ECO:0000313" key="1">
    <source>
        <dbReference type="EMBL" id="OZG53110.1"/>
    </source>
</evidence>
<dbReference type="Proteomes" id="UP000243657">
    <property type="component" value="Unassembled WGS sequence"/>
</dbReference>
<organism evidence="1 2">
    <name type="scientific">Alloscardovia macacae</name>
    <dbReference type="NCBI Taxonomy" id="1160091"/>
    <lineage>
        <taxon>Bacteria</taxon>
        <taxon>Bacillati</taxon>
        <taxon>Actinomycetota</taxon>
        <taxon>Actinomycetes</taxon>
        <taxon>Bifidobacteriales</taxon>
        <taxon>Bifidobacteriaceae</taxon>
        <taxon>Alloscardovia</taxon>
    </lineage>
</organism>
<accession>A0A261F1W2</accession>
<name>A0A261F1W2_9BIFI</name>
<dbReference type="AlphaFoldDB" id="A0A261F1W2"/>
<proteinExistence type="predicted"/>
<keyword evidence="2" id="KW-1185">Reference proteome</keyword>
<sequence>MPITRNLCMYKCDRDGKTEVLDETSSQAGRWRTYSFTRANQTTSDVLLCPDCADKYVQTLAAADTIFDTFMGNIRIEAGKHAEDIRPTHIPETEE</sequence>
<gene>
    <name evidence="1" type="ORF">ALMA_1412</name>
</gene>
<reference evidence="1 2" key="1">
    <citation type="journal article" date="2017" name="BMC Genomics">
        <title>Comparative genomic and phylogenomic analyses of the Bifidobacteriaceae family.</title>
        <authorList>
            <person name="Lugli G.A."/>
            <person name="Milani C."/>
            <person name="Turroni F."/>
            <person name="Duranti S."/>
            <person name="Mancabelli L."/>
            <person name="Mangifesta M."/>
            <person name="Ferrario C."/>
            <person name="Modesto M."/>
            <person name="Mattarelli P."/>
            <person name="Jiri K."/>
            <person name="van Sinderen D."/>
            <person name="Ventura M."/>
        </authorList>
    </citation>
    <scope>NUCLEOTIDE SEQUENCE [LARGE SCALE GENOMIC DNA]</scope>
    <source>
        <strain evidence="1 2">DSM 24762</strain>
    </source>
</reference>
<protein>
    <submittedName>
        <fullName evidence="1">Uncharacterized protein</fullName>
    </submittedName>
</protein>